<proteinExistence type="predicted"/>
<comment type="caution">
    <text evidence="14">The sequence shown here is derived from an EMBL/GenBank/DDBJ whole genome shotgun (WGS) entry which is preliminary data.</text>
</comment>
<dbReference type="Gene3D" id="2.60.40.3210">
    <property type="entry name" value="Zona pellucida, ZP-N domain"/>
    <property type="match status" value="1"/>
</dbReference>
<evidence type="ECO:0000313" key="14">
    <source>
        <dbReference type="EMBL" id="KAL3871149.1"/>
    </source>
</evidence>
<dbReference type="Pfam" id="PF23344">
    <property type="entry name" value="ZP-N"/>
    <property type="match status" value="1"/>
</dbReference>
<feature type="signal peptide" evidence="12">
    <location>
        <begin position="1"/>
        <end position="21"/>
    </location>
</feature>
<dbReference type="InterPro" id="IPR042235">
    <property type="entry name" value="ZP-C_dom"/>
</dbReference>
<dbReference type="Pfam" id="PF26060">
    <property type="entry name" value="TGFBR3_N"/>
    <property type="match status" value="2"/>
</dbReference>
<evidence type="ECO:0000313" key="15">
    <source>
        <dbReference type="Proteomes" id="UP001634394"/>
    </source>
</evidence>
<dbReference type="InterPro" id="IPR055356">
    <property type="entry name" value="ZP-N"/>
</dbReference>
<evidence type="ECO:0000256" key="10">
    <source>
        <dbReference type="SAM" id="MobiDB-lite"/>
    </source>
</evidence>
<feature type="chain" id="PRO_5044790615" description="ZP domain-containing protein" evidence="12">
    <location>
        <begin position="22"/>
        <end position="793"/>
    </location>
</feature>
<reference evidence="14 15" key="1">
    <citation type="submission" date="2024-11" db="EMBL/GenBank/DDBJ databases">
        <title>Chromosome-level genome assembly of the freshwater bivalve Anodonta woodiana.</title>
        <authorList>
            <person name="Chen X."/>
        </authorList>
    </citation>
    <scope>NUCLEOTIDE SEQUENCE [LARGE SCALE GENOMIC DNA]</scope>
    <source>
        <strain evidence="14">MN2024</strain>
        <tissue evidence="14">Gills</tissue>
    </source>
</reference>
<dbReference type="InterPro" id="IPR058899">
    <property type="entry name" value="TGFBR3/Endoglin-like_N"/>
</dbReference>
<dbReference type="Proteomes" id="UP001634394">
    <property type="component" value="Unassembled WGS sequence"/>
</dbReference>
<dbReference type="SMART" id="SM00241">
    <property type="entry name" value="ZP"/>
    <property type="match status" value="1"/>
</dbReference>
<keyword evidence="7 11" id="KW-0472">Membrane</keyword>
<feature type="region of interest" description="Disordered" evidence="10">
    <location>
        <begin position="694"/>
        <end position="720"/>
    </location>
</feature>
<feature type="region of interest" description="Disordered" evidence="10">
    <location>
        <begin position="764"/>
        <end position="793"/>
    </location>
</feature>
<feature type="compositionally biased region" description="Polar residues" evidence="10">
    <location>
        <begin position="784"/>
        <end position="793"/>
    </location>
</feature>
<dbReference type="EMBL" id="JBJQND010000007">
    <property type="protein sequence ID" value="KAL3871149.1"/>
    <property type="molecule type" value="Genomic_DNA"/>
</dbReference>
<keyword evidence="5 12" id="KW-0732">Signal</keyword>
<evidence type="ECO:0000259" key="13">
    <source>
        <dbReference type="PROSITE" id="PS51034"/>
    </source>
</evidence>
<evidence type="ECO:0000256" key="4">
    <source>
        <dbReference type="ARBA" id="ARBA00022692"/>
    </source>
</evidence>
<evidence type="ECO:0000256" key="2">
    <source>
        <dbReference type="ARBA" id="ARBA00022475"/>
    </source>
</evidence>
<feature type="compositionally biased region" description="Basic and acidic residues" evidence="10">
    <location>
        <begin position="772"/>
        <end position="781"/>
    </location>
</feature>
<keyword evidence="8" id="KW-1015">Disulfide bond</keyword>
<keyword evidence="2" id="KW-1003">Cell membrane</keyword>
<evidence type="ECO:0000256" key="11">
    <source>
        <dbReference type="SAM" id="Phobius"/>
    </source>
</evidence>
<feature type="domain" description="ZP" evidence="13">
    <location>
        <begin position="390"/>
        <end position="664"/>
    </location>
</feature>
<dbReference type="InterPro" id="IPR055355">
    <property type="entry name" value="ZP-C"/>
</dbReference>
<dbReference type="Gene3D" id="2.60.40.4100">
    <property type="entry name" value="Zona pellucida, ZP-C domain"/>
    <property type="match status" value="1"/>
</dbReference>
<protein>
    <recommendedName>
        <fullName evidence="13">ZP domain-containing protein</fullName>
    </recommendedName>
</protein>
<evidence type="ECO:0000256" key="9">
    <source>
        <dbReference type="ARBA" id="ARBA00023180"/>
    </source>
</evidence>
<gene>
    <name evidence="14" type="ORF">ACJMK2_039166</name>
</gene>
<dbReference type="InterPro" id="IPR001507">
    <property type="entry name" value="ZP_dom"/>
</dbReference>
<evidence type="ECO:0000256" key="12">
    <source>
        <dbReference type="SAM" id="SignalP"/>
    </source>
</evidence>
<evidence type="ECO:0000256" key="3">
    <source>
        <dbReference type="ARBA" id="ARBA00022553"/>
    </source>
</evidence>
<evidence type="ECO:0000256" key="6">
    <source>
        <dbReference type="ARBA" id="ARBA00022989"/>
    </source>
</evidence>
<dbReference type="PROSITE" id="PS51034">
    <property type="entry name" value="ZP_2"/>
    <property type="match status" value="1"/>
</dbReference>
<keyword evidence="3" id="KW-0597">Phosphoprotein</keyword>
<keyword evidence="4 11" id="KW-0812">Transmembrane</keyword>
<dbReference type="AlphaFoldDB" id="A0ABD3WB66"/>
<keyword evidence="6 11" id="KW-1133">Transmembrane helix</keyword>
<evidence type="ECO:0000256" key="8">
    <source>
        <dbReference type="ARBA" id="ARBA00023157"/>
    </source>
</evidence>
<comment type="subcellular location">
    <subcellularLocation>
        <location evidence="1">Cell membrane</location>
        <topology evidence="1">Single-pass type I membrane protein</topology>
    </subcellularLocation>
</comment>
<dbReference type="PANTHER" id="PTHR14002:SF45">
    <property type="entry name" value="ZP DOMAIN-CONTAINING PROTEIN"/>
    <property type="match status" value="1"/>
</dbReference>
<name>A0ABD3WB66_SINWO</name>
<accession>A0ABD3WB66</accession>
<evidence type="ECO:0000256" key="1">
    <source>
        <dbReference type="ARBA" id="ARBA00004251"/>
    </source>
</evidence>
<evidence type="ECO:0000256" key="5">
    <source>
        <dbReference type="ARBA" id="ARBA00022729"/>
    </source>
</evidence>
<dbReference type="Pfam" id="PF00100">
    <property type="entry name" value="Zona_pellucida"/>
    <property type="match status" value="1"/>
</dbReference>
<organism evidence="14 15">
    <name type="scientific">Sinanodonta woodiana</name>
    <name type="common">Chinese pond mussel</name>
    <name type="synonym">Anodonta woodiana</name>
    <dbReference type="NCBI Taxonomy" id="1069815"/>
    <lineage>
        <taxon>Eukaryota</taxon>
        <taxon>Metazoa</taxon>
        <taxon>Spiralia</taxon>
        <taxon>Lophotrochozoa</taxon>
        <taxon>Mollusca</taxon>
        <taxon>Bivalvia</taxon>
        <taxon>Autobranchia</taxon>
        <taxon>Heteroconchia</taxon>
        <taxon>Palaeoheterodonta</taxon>
        <taxon>Unionida</taxon>
        <taxon>Unionoidea</taxon>
        <taxon>Unionidae</taxon>
        <taxon>Unioninae</taxon>
        <taxon>Sinanodonta</taxon>
    </lineage>
</organism>
<keyword evidence="9" id="KW-0325">Glycoprotein</keyword>
<evidence type="ECO:0000256" key="7">
    <source>
        <dbReference type="ARBA" id="ARBA00023136"/>
    </source>
</evidence>
<feature type="transmembrane region" description="Helical" evidence="11">
    <location>
        <begin position="732"/>
        <end position="753"/>
    </location>
</feature>
<sequence>MTHTMAIFLLLFTGEISTGLSALIGHTFTACQIASPFSSPYIIAYQEQIAKVKGCTTNNVVTGSQQEVHAIYINSNSSGSFRQGHTEVELVLANQTPQGLNNPLIVVLNSPELIRWRIRLEVPSANPSQYTFVVSRGSGVRFIGKQQLQEPKVEREGGIPQDAQDFLVWVEKKYTVVTSFSEFFQGSKIVLTIGKKVGTSKCILQEDSELSATATMEIQQEIQGCIVSDQDKFPNSLAYVIELQQIPEGGNQKVDLEITGPSRKVINKEFKLVLKAPKNVSWNIQTRKVQGNINIVSNGYSIDMTGIRMNTVGYRTEKIDVSGGELVRWVDYYIGPVALYAALSKANKVKLVLPPDDNTKTYPEQTQRPNPVPVKFSLMKDSLQKVAKTSCTNNKLTVAIDKNVLQMFGLKADQISLSMLHCRAIQNVTHVILQSESGQCGTKIIGTQLDSVIFSNTVLIHSDSSPDHLEDAGSGMDRDEIPDGSGMNPSDIYMDDEDNNSQLPLKLDITCEASLEDRWPYSAPINEDVLEMSIYLSQLFLVPVVQYPVSVNIHSRVFVEAKIKTADDFSSVRAEIQSCWLHPKTRQVLDMHSLIKDRCPYDRSFAWHHVKRMHNPRFSFGLEEFVQQTSSKNATLKCNISLCCMGQTCQQHKYPVCAPDFTQDCTMERQGSQGSYKMPDMVLALGPIIIQDSTDTEPSEASSKCNLQATSSSKGDDSNRPIIIEGLDSGTVVGIAFAAFIIGVLMMGALWFIHTHSVFGSGPFKRSFQSRDPADTERDYGESTPGSSVPIST</sequence>
<feature type="compositionally biased region" description="Polar residues" evidence="10">
    <location>
        <begin position="699"/>
        <end position="713"/>
    </location>
</feature>
<dbReference type="PANTHER" id="PTHR14002">
    <property type="entry name" value="ENDOGLIN/TGF-BETA RECEPTOR TYPE III"/>
    <property type="match status" value="1"/>
</dbReference>
<keyword evidence="15" id="KW-1185">Reference proteome</keyword>